<feature type="region of interest" description="Disordered" evidence="1">
    <location>
        <begin position="91"/>
        <end position="110"/>
    </location>
</feature>
<protein>
    <recommendedName>
        <fullName evidence="3">PepSY domain-containing protein</fullName>
    </recommendedName>
</protein>
<sequence>MKTSHAILAIALTAATFGGTAFAVSATDSASMSNAAADNWLAIPAIYAKVTAAGFNDIYEIERERNGYKIKAVSANGERLKLFVDPMTGEVLQSRSKQDKYRGERTGTQL</sequence>
<dbReference type="InterPro" id="IPR025711">
    <property type="entry name" value="PepSY"/>
</dbReference>
<dbReference type="EMBL" id="PKUN01000025">
    <property type="protein sequence ID" value="PLX60327.1"/>
    <property type="molecule type" value="Genomic_DNA"/>
</dbReference>
<reference evidence="4 5" key="1">
    <citation type="submission" date="2017-11" db="EMBL/GenBank/DDBJ databases">
        <title>Genome-resolved metagenomics identifies genetic mobility, metabolic interactions, and unexpected diversity in perchlorate-reducing communities.</title>
        <authorList>
            <person name="Barnum T.P."/>
            <person name="Figueroa I.A."/>
            <person name="Carlstrom C.I."/>
            <person name="Lucas L.N."/>
            <person name="Engelbrektson A.L."/>
            <person name="Coates J.D."/>
        </authorList>
    </citation>
    <scope>NUCLEOTIDE SEQUENCE [LARGE SCALE GENOMIC DNA]</scope>
    <source>
        <strain evidence="4">BM301</strain>
    </source>
</reference>
<gene>
    <name evidence="4" type="ORF">C0630_16150</name>
</gene>
<feature type="domain" description="PepSY" evidence="3">
    <location>
        <begin position="8"/>
        <end position="94"/>
    </location>
</feature>
<feature type="compositionally biased region" description="Basic and acidic residues" evidence="1">
    <location>
        <begin position="96"/>
        <end position="110"/>
    </location>
</feature>
<dbReference type="Proteomes" id="UP000235015">
    <property type="component" value="Unassembled WGS sequence"/>
</dbReference>
<evidence type="ECO:0000313" key="4">
    <source>
        <dbReference type="EMBL" id="PLX60327.1"/>
    </source>
</evidence>
<evidence type="ECO:0000256" key="2">
    <source>
        <dbReference type="SAM" id="SignalP"/>
    </source>
</evidence>
<name>A0A2N6CT79_9GAMM</name>
<feature type="chain" id="PRO_5014626629" description="PepSY domain-containing protein" evidence="2">
    <location>
        <begin position="24"/>
        <end position="110"/>
    </location>
</feature>
<evidence type="ECO:0000313" key="5">
    <source>
        <dbReference type="Proteomes" id="UP000235015"/>
    </source>
</evidence>
<evidence type="ECO:0000256" key="1">
    <source>
        <dbReference type="SAM" id="MobiDB-lite"/>
    </source>
</evidence>
<proteinExistence type="predicted"/>
<keyword evidence="2" id="KW-0732">Signal</keyword>
<feature type="signal peptide" evidence="2">
    <location>
        <begin position="1"/>
        <end position="23"/>
    </location>
</feature>
<dbReference type="RefSeq" id="WP_273440572.1">
    <property type="nucleotide sequence ID" value="NZ_PKUN01000025.1"/>
</dbReference>
<evidence type="ECO:0000259" key="3">
    <source>
        <dbReference type="Pfam" id="PF13670"/>
    </source>
</evidence>
<organism evidence="4 5">
    <name type="scientific">Sedimenticola selenatireducens</name>
    <dbReference type="NCBI Taxonomy" id="191960"/>
    <lineage>
        <taxon>Bacteria</taxon>
        <taxon>Pseudomonadati</taxon>
        <taxon>Pseudomonadota</taxon>
        <taxon>Gammaproteobacteria</taxon>
        <taxon>Chromatiales</taxon>
        <taxon>Sedimenticolaceae</taxon>
        <taxon>Sedimenticola</taxon>
    </lineage>
</organism>
<accession>A0A2N6CT79</accession>
<dbReference type="AlphaFoldDB" id="A0A2N6CT79"/>
<comment type="caution">
    <text evidence="4">The sequence shown here is derived from an EMBL/GenBank/DDBJ whole genome shotgun (WGS) entry which is preliminary data.</text>
</comment>
<dbReference type="Pfam" id="PF13670">
    <property type="entry name" value="PepSY_2"/>
    <property type="match status" value="1"/>
</dbReference>